<evidence type="ECO:0000313" key="4">
    <source>
        <dbReference type="Proteomes" id="UP000812287"/>
    </source>
</evidence>
<keyword evidence="4" id="KW-1185">Reference proteome</keyword>
<reference evidence="3" key="1">
    <citation type="submission" date="2020-11" db="EMBL/GenBank/DDBJ databases">
        <title>Adaptations for nitrogen fixation in a non-lichenized fungal sporocarp promotes dispersal by wood-feeding termites.</title>
        <authorList>
            <consortium name="DOE Joint Genome Institute"/>
            <person name="Koch R.A."/>
            <person name="Yoon G."/>
            <person name="Arayal U."/>
            <person name="Lail K."/>
            <person name="Amirebrahimi M."/>
            <person name="Labutti K."/>
            <person name="Lipzen A."/>
            <person name="Riley R."/>
            <person name="Barry K."/>
            <person name="Henrissat B."/>
            <person name="Grigoriev I.V."/>
            <person name="Herr J.R."/>
            <person name="Aime M.C."/>
        </authorList>
    </citation>
    <scope>NUCLEOTIDE SEQUENCE</scope>
    <source>
        <strain evidence="3">MCA 3950</strain>
    </source>
</reference>
<protein>
    <submittedName>
        <fullName evidence="3">Uncharacterized protein</fullName>
    </submittedName>
</protein>
<organism evidence="3 4">
    <name type="scientific">Guyanagaster necrorhizus</name>
    <dbReference type="NCBI Taxonomy" id="856835"/>
    <lineage>
        <taxon>Eukaryota</taxon>
        <taxon>Fungi</taxon>
        <taxon>Dikarya</taxon>
        <taxon>Basidiomycota</taxon>
        <taxon>Agaricomycotina</taxon>
        <taxon>Agaricomycetes</taxon>
        <taxon>Agaricomycetidae</taxon>
        <taxon>Agaricales</taxon>
        <taxon>Marasmiineae</taxon>
        <taxon>Physalacriaceae</taxon>
        <taxon>Guyanagaster</taxon>
    </lineage>
</organism>
<name>A0A9P7W4D5_9AGAR</name>
<dbReference type="GeneID" id="66107334"/>
<feature type="transmembrane region" description="Helical" evidence="2">
    <location>
        <begin position="6"/>
        <end position="26"/>
    </location>
</feature>
<dbReference type="OrthoDB" id="3069322at2759"/>
<feature type="region of interest" description="Disordered" evidence="1">
    <location>
        <begin position="105"/>
        <end position="137"/>
    </location>
</feature>
<feature type="region of interest" description="Disordered" evidence="1">
    <location>
        <begin position="165"/>
        <end position="208"/>
    </location>
</feature>
<accession>A0A9P7W4D5</accession>
<dbReference type="AlphaFoldDB" id="A0A9P7W4D5"/>
<feature type="compositionally biased region" description="Basic residues" evidence="1">
    <location>
        <begin position="42"/>
        <end position="53"/>
    </location>
</feature>
<comment type="caution">
    <text evidence="3">The sequence shown here is derived from an EMBL/GenBank/DDBJ whole genome shotgun (WGS) entry which is preliminary data.</text>
</comment>
<feature type="compositionally biased region" description="Low complexity" evidence="1">
    <location>
        <begin position="112"/>
        <end position="127"/>
    </location>
</feature>
<gene>
    <name evidence="3" type="ORF">BT62DRAFT_926423</name>
</gene>
<dbReference type="Proteomes" id="UP000812287">
    <property type="component" value="Unassembled WGS sequence"/>
</dbReference>
<evidence type="ECO:0000256" key="2">
    <source>
        <dbReference type="SAM" id="Phobius"/>
    </source>
</evidence>
<proteinExistence type="predicted"/>
<sequence length="208" mass="23392">MLSVSFLLASVGFSLSVVSSLLGMFFPDIQERPPRRKDPIRVSRRKNPHRHQNRDRSWSPDQHGLVTEEARPVFNLLVQPIDNVTYDDLIVTEPTERGLSETLLSDASGLGSSPPSQPSRASMSPSEYSERSESSAQTYDFPIVSSEESSPHHNSHMHGFRIRRTWKKSKSSIPMPSSTELPILNNPSTIKKSKTFNKSPRTEKKGHL</sequence>
<keyword evidence="2" id="KW-0812">Transmembrane</keyword>
<keyword evidence="2" id="KW-1133">Transmembrane helix</keyword>
<feature type="region of interest" description="Disordered" evidence="1">
    <location>
        <begin position="33"/>
        <end position="64"/>
    </location>
</feature>
<dbReference type="EMBL" id="MU250524">
    <property type="protein sequence ID" value="KAG7452215.1"/>
    <property type="molecule type" value="Genomic_DNA"/>
</dbReference>
<evidence type="ECO:0000256" key="1">
    <source>
        <dbReference type="SAM" id="MobiDB-lite"/>
    </source>
</evidence>
<keyword evidence="2" id="KW-0472">Membrane</keyword>
<feature type="compositionally biased region" description="Polar residues" evidence="1">
    <location>
        <begin position="174"/>
        <end position="190"/>
    </location>
</feature>
<dbReference type="RefSeq" id="XP_043045715.1">
    <property type="nucleotide sequence ID" value="XM_043185037.1"/>
</dbReference>
<evidence type="ECO:0000313" key="3">
    <source>
        <dbReference type="EMBL" id="KAG7452215.1"/>
    </source>
</evidence>